<name>A0A8H3WEK5_9PEZI</name>
<dbReference type="AlphaFoldDB" id="A0A8H3WEK5"/>
<feature type="compositionally biased region" description="Polar residues" evidence="1">
    <location>
        <begin position="1"/>
        <end position="11"/>
    </location>
</feature>
<sequence length="33" mass="3548">MTVTTDSNGLSRNGKWDTPPMLPMLPPPSATHP</sequence>
<protein>
    <submittedName>
        <fullName evidence="2">Uncharacterized protein</fullName>
    </submittedName>
</protein>
<feature type="region of interest" description="Disordered" evidence="1">
    <location>
        <begin position="1"/>
        <end position="33"/>
    </location>
</feature>
<accession>A0A8H3WEK5</accession>
<keyword evidence="3" id="KW-1185">Reference proteome</keyword>
<reference evidence="2 3" key="1">
    <citation type="submission" date="2019-12" db="EMBL/GenBank/DDBJ databases">
        <title>A genome sequence resource for the geographically widespread anthracnose pathogen Colletotrichum asianum.</title>
        <authorList>
            <person name="Meng Y."/>
        </authorList>
    </citation>
    <scope>NUCLEOTIDE SEQUENCE [LARGE SCALE GENOMIC DNA]</scope>
    <source>
        <strain evidence="2 3">ICMP 18580</strain>
    </source>
</reference>
<proteinExistence type="predicted"/>
<comment type="caution">
    <text evidence="2">The sequence shown here is derived from an EMBL/GenBank/DDBJ whole genome shotgun (WGS) entry which is preliminary data.</text>
</comment>
<dbReference type="Proteomes" id="UP000434172">
    <property type="component" value="Unassembled WGS sequence"/>
</dbReference>
<gene>
    <name evidence="2" type="ORF">GQ607_006151</name>
</gene>
<evidence type="ECO:0000313" key="3">
    <source>
        <dbReference type="Proteomes" id="UP000434172"/>
    </source>
</evidence>
<evidence type="ECO:0000313" key="2">
    <source>
        <dbReference type="EMBL" id="KAF0326533.1"/>
    </source>
</evidence>
<evidence type="ECO:0000256" key="1">
    <source>
        <dbReference type="SAM" id="MobiDB-lite"/>
    </source>
</evidence>
<feature type="compositionally biased region" description="Pro residues" evidence="1">
    <location>
        <begin position="20"/>
        <end position="33"/>
    </location>
</feature>
<dbReference type="EMBL" id="WOWK01000029">
    <property type="protein sequence ID" value="KAF0326533.1"/>
    <property type="molecule type" value="Genomic_DNA"/>
</dbReference>
<organism evidence="2 3">
    <name type="scientific">Colletotrichum asianum</name>
    <dbReference type="NCBI Taxonomy" id="702518"/>
    <lineage>
        <taxon>Eukaryota</taxon>
        <taxon>Fungi</taxon>
        <taxon>Dikarya</taxon>
        <taxon>Ascomycota</taxon>
        <taxon>Pezizomycotina</taxon>
        <taxon>Sordariomycetes</taxon>
        <taxon>Hypocreomycetidae</taxon>
        <taxon>Glomerellales</taxon>
        <taxon>Glomerellaceae</taxon>
        <taxon>Colletotrichum</taxon>
        <taxon>Colletotrichum gloeosporioides species complex</taxon>
    </lineage>
</organism>